<organism evidence="2 3">
    <name type="scientific">Nocardioides baekrokdamisoli</name>
    <dbReference type="NCBI Taxonomy" id="1804624"/>
    <lineage>
        <taxon>Bacteria</taxon>
        <taxon>Bacillati</taxon>
        <taxon>Actinomycetota</taxon>
        <taxon>Actinomycetes</taxon>
        <taxon>Propionibacteriales</taxon>
        <taxon>Nocardioidaceae</taxon>
        <taxon>Nocardioides</taxon>
    </lineage>
</organism>
<dbReference type="AlphaFoldDB" id="A0A3G9IBV3"/>
<dbReference type="Proteomes" id="UP000271573">
    <property type="component" value="Chromosome"/>
</dbReference>
<protein>
    <submittedName>
        <fullName evidence="2">Uncharacterized protein</fullName>
    </submittedName>
</protein>
<reference evidence="2 3" key="1">
    <citation type="submission" date="2018-11" db="EMBL/GenBank/DDBJ databases">
        <title>Complete genome sequence of Nocardioides baekrokdamisoli strain KCTC 39748.</title>
        <authorList>
            <person name="Kang S.W."/>
            <person name="Lee K.C."/>
            <person name="Kim K.K."/>
            <person name="Kim J.S."/>
            <person name="Kim D.S."/>
            <person name="Ko S.H."/>
            <person name="Yang S.H."/>
            <person name="Shin Y.K."/>
            <person name="Lee J.S."/>
        </authorList>
    </citation>
    <scope>NUCLEOTIDE SEQUENCE [LARGE SCALE GENOMIC DNA]</scope>
    <source>
        <strain evidence="2 3">KCTC 39748</strain>
    </source>
</reference>
<name>A0A3G9IBV3_9ACTN</name>
<accession>A0A3G9IBV3</accession>
<proteinExistence type="predicted"/>
<keyword evidence="3" id="KW-1185">Reference proteome</keyword>
<evidence type="ECO:0000313" key="3">
    <source>
        <dbReference type="Proteomes" id="UP000271573"/>
    </source>
</evidence>
<dbReference type="EMBL" id="AP019307">
    <property type="protein sequence ID" value="BBH15766.1"/>
    <property type="molecule type" value="Genomic_DNA"/>
</dbReference>
<evidence type="ECO:0000313" key="2">
    <source>
        <dbReference type="EMBL" id="BBH15766.1"/>
    </source>
</evidence>
<feature type="region of interest" description="Disordered" evidence="1">
    <location>
        <begin position="1"/>
        <end position="22"/>
    </location>
</feature>
<gene>
    <name evidence="2" type="ORF">Back2_00530</name>
</gene>
<feature type="region of interest" description="Disordered" evidence="1">
    <location>
        <begin position="43"/>
        <end position="71"/>
    </location>
</feature>
<dbReference type="KEGG" id="nbe:Back2_00530"/>
<sequence>MLPDFRLEDARRKGARKGDAEGKLLKEALNSHRYDATPTIEHAASATGEGGQGQGLEWQIFAHAKPESGHL</sequence>
<evidence type="ECO:0000256" key="1">
    <source>
        <dbReference type="SAM" id="MobiDB-lite"/>
    </source>
</evidence>